<reference evidence="1 2" key="1">
    <citation type="submission" date="2020-12" db="EMBL/GenBank/DDBJ databases">
        <title>Concerted genomic and epigenomic changes stabilize Arabidopsis allopolyploids.</title>
        <authorList>
            <person name="Chen Z."/>
        </authorList>
    </citation>
    <scope>NUCLEOTIDE SEQUENCE [LARGE SCALE GENOMIC DNA]</scope>
    <source>
        <strain evidence="1">Allo738</strain>
        <tissue evidence="1">Leaf</tissue>
    </source>
</reference>
<name>A0A8T2A3T1_9BRAS</name>
<protein>
    <submittedName>
        <fullName evidence="1">Uncharacterized protein</fullName>
    </submittedName>
</protein>
<accession>A0A8T2A3T1</accession>
<dbReference type="EMBL" id="JAEFBK010000009">
    <property type="protein sequence ID" value="KAG7567556.1"/>
    <property type="molecule type" value="Genomic_DNA"/>
</dbReference>
<sequence length="114" mass="13303">MEQRAGTIKKTGQGFEGLDLFKKVEKLFHEYRNTTDDKHVLTNIIAIKLIMAYVTQHKHVSTIQQEKQKISTDSRQEITAFNAWIGREAESRISKGSMNPYSLQHHRFSLYSYE</sequence>
<dbReference type="AlphaFoldDB" id="A0A8T2A3T1"/>
<evidence type="ECO:0000313" key="1">
    <source>
        <dbReference type="EMBL" id="KAG7567556.1"/>
    </source>
</evidence>
<comment type="caution">
    <text evidence="1">The sequence shown here is derived from an EMBL/GenBank/DDBJ whole genome shotgun (WGS) entry which is preliminary data.</text>
</comment>
<gene>
    <name evidence="1" type="ORF">ISN45_Aa04g004220</name>
</gene>
<organism evidence="1 2">
    <name type="scientific">Arabidopsis thaliana x Arabidopsis arenosa</name>
    <dbReference type="NCBI Taxonomy" id="1240361"/>
    <lineage>
        <taxon>Eukaryota</taxon>
        <taxon>Viridiplantae</taxon>
        <taxon>Streptophyta</taxon>
        <taxon>Embryophyta</taxon>
        <taxon>Tracheophyta</taxon>
        <taxon>Spermatophyta</taxon>
        <taxon>Magnoliopsida</taxon>
        <taxon>eudicotyledons</taxon>
        <taxon>Gunneridae</taxon>
        <taxon>Pentapetalae</taxon>
        <taxon>rosids</taxon>
        <taxon>malvids</taxon>
        <taxon>Brassicales</taxon>
        <taxon>Brassicaceae</taxon>
        <taxon>Camelineae</taxon>
        <taxon>Arabidopsis</taxon>
    </lineage>
</organism>
<evidence type="ECO:0000313" key="2">
    <source>
        <dbReference type="Proteomes" id="UP000694240"/>
    </source>
</evidence>
<keyword evidence="2" id="KW-1185">Reference proteome</keyword>
<dbReference type="Proteomes" id="UP000694240">
    <property type="component" value="Chromosome 9"/>
</dbReference>
<proteinExistence type="predicted"/>